<dbReference type="SUPFAM" id="SSF47699">
    <property type="entry name" value="Bifunctional inhibitor/lipid-transfer protein/seed storage 2S albumin"/>
    <property type="match status" value="1"/>
</dbReference>
<keyword evidence="4" id="KW-0325">Glycoprotein</keyword>
<feature type="signal peptide" evidence="5">
    <location>
        <begin position="1"/>
        <end position="27"/>
    </location>
</feature>
<evidence type="ECO:0000259" key="6">
    <source>
        <dbReference type="Pfam" id="PF14368"/>
    </source>
</evidence>
<evidence type="ECO:0000256" key="3">
    <source>
        <dbReference type="ARBA" id="ARBA00023157"/>
    </source>
</evidence>
<feature type="chain" id="PRO_5035432224" evidence="5">
    <location>
        <begin position="28"/>
        <end position="187"/>
    </location>
</feature>
<keyword evidence="3" id="KW-1015">Disulfide bond</keyword>
<dbReference type="InterPro" id="IPR016140">
    <property type="entry name" value="Bifunc_inhib/LTP/seed_store"/>
</dbReference>
<dbReference type="Gene3D" id="1.10.110.10">
    <property type="entry name" value="Plant lipid-transfer and hydrophobic proteins"/>
    <property type="match status" value="1"/>
</dbReference>
<evidence type="ECO:0000256" key="1">
    <source>
        <dbReference type="ARBA" id="ARBA00009748"/>
    </source>
</evidence>
<comment type="similarity">
    <text evidence="1">Belongs to the plant LTP family.</text>
</comment>
<dbReference type="EMBL" id="CM017877">
    <property type="protein sequence ID" value="KAG1347749.1"/>
    <property type="molecule type" value="Genomic_DNA"/>
</dbReference>
<evidence type="ECO:0000256" key="2">
    <source>
        <dbReference type="ARBA" id="ARBA00022729"/>
    </source>
</evidence>
<comment type="caution">
    <text evidence="7">The sequence shown here is derived from an EMBL/GenBank/DDBJ whole genome shotgun (WGS) entry which is preliminary data.</text>
</comment>
<dbReference type="InterPro" id="IPR043325">
    <property type="entry name" value="LTSS"/>
</dbReference>
<proteinExistence type="inferred from homology"/>
<accession>A0A8K0ICA7</accession>
<evidence type="ECO:0000256" key="4">
    <source>
        <dbReference type="ARBA" id="ARBA00023180"/>
    </source>
</evidence>
<feature type="domain" description="Bifunctional inhibitor/plant lipid transfer protein/seed storage helical" evidence="6">
    <location>
        <begin position="20"/>
        <end position="104"/>
    </location>
</feature>
<dbReference type="CDD" id="cd00010">
    <property type="entry name" value="AAI_LTSS"/>
    <property type="match status" value="1"/>
</dbReference>
<dbReference type="InterPro" id="IPR036312">
    <property type="entry name" value="Bifun_inhib/LTP/seed_sf"/>
</dbReference>
<reference evidence="7" key="1">
    <citation type="journal article" date="2017" name="Gigascience">
        <title>The genome draft of coconut (Cocos nucifera).</title>
        <authorList>
            <person name="Xiao Y."/>
            <person name="Xu P."/>
            <person name="Fan H."/>
            <person name="Baudouin L."/>
            <person name="Xia W."/>
            <person name="Bocs S."/>
            <person name="Xu J."/>
            <person name="Li Q."/>
            <person name="Guo A."/>
            <person name="Zhou L."/>
            <person name="Li J."/>
            <person name="Wu Y."/>
            <person name="Ma Z."/>
            <person name="Armero A."/>
            <person name="Issali A.E."/>
            <person name="Liu N."/>
            <person name="Peng M."/>
            <person name="Yang Y."/>
        </authorList>
    </citation>
    <scope>NUCLEOTIDE SEQUENCE</scope>
    <source>
        <tissue evidence="7">Spear leaf of Hainan Tall coconut</tissue>
    </source>
</reference>
<evidence type="ECO:0000313" key="7">
    <source>
        <dbReference type="EMBL" id="KAG1347749.1"/>
    </source>
</evidence>
<keyword evidence="8" id="KW-1185">Reference proteome</keyword>
<sequence>MEKIKCFSIAMAILAVILTAPATPVTGQIAEACTVSISRFTPCLKYLLATTIGGNSPMKECCSALEALISLRMDCICLILTGNVPFNFPFNQTLAISIPSMYSDDTSRSRPCPVHTIPSSTTSTSIGAIATFAITIITFGAGISTAAVRGLGGNVWVSSDTFILLDFSIRSSMVKKKKRKQREMVMS</sequence>
<evidence type="ECO:0000256" key="5">
    <source>
        <dbReference type="SAM" id="SignalP"/>
    </source>
</evidence>
<gene>
    <name evidence="7" type="ORF">COCNU_06G015780</name>
</gene>
<keyword evidence="2 5" id="KW-0732">Signal</keyword>
<reference evidence="7" key="2">
    <citation type="submission" date="2019-07" db="EMBL/GenBank/DDBJ databases">
        <authorList>
            <person name="Yang Y."/>
            <person name="Bocs S."/>
            <person name="Baudouin L."/>
        </authorList>
    </citation>
    <scope>NUCLEOTIDE SEQUENCE</scope>
    <source>
        <tissue evidence="7">Spear leaf of Hainan Tall coconut</tissue>
    </source>
</reference>
<dbReference type="Proteomes" id="UP000797356">
    <property type="component" value="Chromosome 6"/>
</dbReference>
<organism evidence="7 8">
    <name type="scientific">Cocos nucifera</name>
    <name type="common">Coconut palm</name>
    <dbReference type="NCBI Taxonomy" id="13894"/>
    <lineage>
        <taxon>Eukaryota</taxon>
        <taxon>Viridiplantae</taxon>
        <taxon>Streptophyta</taxon>
        <taxon>Embryophyta</taxon>
        <taxon>Tracheophyta</taxon>
        <taxon>Spermatophyta</taxon>
        <taxon>Magnoliopsida</taxon>
        <taxon>Liliopsida</taxon>
        <taxon>Arecaceae</taxon>
        <taxon>Arecoideae</taxon>
        <taxon>Cocoseae</taxon>
        <taxon>Attaleinae</taxon>
        <taxon>Cocos</taxon>
    </lineage>
</organism>
<dbReference type="AlphaFoldDB" id="A0A8K0ICA7"/>
<evidence type="ECO:0000313" key="8">
    <source>
        <dbReference type="Proteomes" id="UP000797356"/>
    </source>
</evidence>
<protein>
    <submittedName>
        <fullName evidence="7">Putative non-specific lipid transfer protein GPI-anchored 2</fullName>
    </submittedName>
</protein>
<dbReference type="PANTHER" id="PTHR33044">
    <property type="entry name" value="BIFUNCTIONAL INHIBITOR/LIPID-TRANSFER PROTEIN/SEED STORAGE 2S ALBUMIN SUPERFAMILY PROTEIN-RELATED"/>
    <property type="match status" value="1"/>
</dbReference>
<name>A0A8K0ICA7_COCNU</name>
<dbReference type="Pfam" id="PF14368">
    <property type="entry name" value="LTP_2"/>
    <property type="match status" value="1"/>
</dbReference>
<dbReference type="OrthoDB" id="1914452at2759"/>